<dbReference type="Proteomes" id="UP001204746">
    <property type="component" value="Unassembled WGS sequence"/>
</dbReference>
<organism evidence="2 3">
    <name type="scientific">Streptomyces rugosispiralis</name>
    <dbReference type="NCBI Taxonomy" id="2967341"/>
    <lineage>
        <taxon>Bacteria</taxon>
        <taxon>Bacillati</taxon>
        <taxon>Actinomycetota</taxon>
        <taxon>Actinomycetes</taxon>
        <taxon>Kitasatosporales</taxon>
        <taxon>Streptomycetaceae</taxon>
        <taxon>Streptomyces</taxon>
    </lineage>
</organism>
<dbReference type="InterPro" id="IPR036390">
    <property type="entry name" value="WH_DNA-bd_sf"/>
</dbReference>
<proteinExistence type="predicted"/>
<evidence type="ECO:0008006" key="4">
    <source>
        <dbReference type="Google" id="ProtNLM"/>
    </source>
</evidence>
<accession>A0ABT1V480</accession>
<comment type="caution">
    <text evidence="2">The sequence shown here is derived from an EMBL/GenBank/DDBJ whole genome shotgun (WGS) entry which is preliminary data.</text>
</comment>
<evidence type="ECO:0000313" key="3">
    <source>
        <dbReference type="Proteomes" id="UP001204746"/>
    </source>
</evidence>
<reference evidence="2 3" key="1">
    <citation type="submission" date="2022-07" db="EMBL/GenBank/DDBJ databases">
        <authorList>
            <person name="Phongsopitanun W."/>
            <person name="Tanasupawat S."/>
        </authorList>
    </citation>
    <scope>NUCLEOTIDE SEQUENCE [LARGE SCALE GENOMIC DNA]</scope>
    <source>
        <strain evidence="2 3">RCU-064</strain>
    </source>
</reference>
<sequence length="297" mass="31555">MAGPQSNVPTRADAGVPTSGVIHVRTRLTADFTVIANALAQRPGSAVTIGVAAYISSLPDGTPVSIAALCEHFTEGEILISRALRELESAGYLERRRERGPGGTIRTRTYFYDVPNGDDSPTPPRPRKPRSNTAQDASATRTAAHTPEPEAAADTSPNVPSLADADEQAVAILTSLRIADPRLILSRHDVAELAPAVTQWLAAGVGPAQITRALTTRLPDRLLTRRARILAFRLSEAPLPVPTPVLPPSTPPVLPWRTCDGCDRAFRSANSGRCRDCRATSDAPTAILSGEDPRVAC</sequence>
<dbReference type="Gene3D" id="1.10.10.10">
    <property type="entry name" value="Winged helix-like DNA-binding domain superfamily/Winged helix DNA-binding domain"/>
    <property type="match status" value="1"/>
</dbReference>
<dbReference type="RefSeq" id="WP_256653057.1">
    <property type="nucleotide sequence ID" value="NZ_JANIAA010000023.1"/>
</dbReference>
<dbReference type="EMBL" id="JANIAA010000023">
    <property type="protein sequence ID" value="MCQ8192184.1"/>
    <property type="molecule type" value="Genomic_DNA"/>
</dbReference>
<evidence type="ECO:0000313" key="2">
    <source>
        <dbReference type="EMBL" id="MCQ8192184.1"/>
    </source>
</evidence>
<gene>
    <name evidence="2" type="ORF">NP777_28690</name>
</gene>
<feature type="region of interest" description="Disordered" evidence="1">
    <location>
        <begin position="98"/>
        <end position="161"/>
    </location>
</feature>
<evidence type="ECO:0000256" key="1">
    <source>
        <dbReference type="SAM" id="MobiDB-lite"/>
    </source>
</evidence>
<keyword evidence="3" id="KW-1185">Reference proteome</keyword>
<dbReference type="SUPFAM" id="SSF46785">
    <property type="entry name" value="Winged helix' DNA-binding domain"/>
    <property type="match status" value="1"/>
</dbReference>
<name>A0ABT1V480_9ACTN</name>
<protein>
    <recommendedName>
        <fullName evidence="4">DNA-binding protein</fullName>
    </recommendedName>
</protein>
<feature type="compositionally biased region" description="Low complexity" evidence="1">
    <location>
        <begin position="139"/>
        <end position="155"/>
    </location>
</feature>
<dbReference type="InterPro" id="IPR036388">
    <property type="entry name" value="WH-like_DNA-bd_sf"/>
</dbReference>